<dbReference type="EMBL" id="QGKL01000036">
    <property type="protein sequence ID" value="PWQ95050.1"/>
    <property type="molecule type" value="Genomic_DNA"/>
</dbReference>
<protein>
    <submittedName>
        <fullName evidence="2">Type IV secretion protein Rhs</fullName>
    </submittedName>
</protein>
<name>A0A317CFF7_9GAMM</name>
<reference evidence="2 3" key="1">
    <citation type="submission" date="2018-05" db="EMBL/GenBank/DDBJ databases">
        <title>Leucothrix arctica sp. nov., isolated from Arctic seawater.</title>
        <authorList>
            <person name="Choi A."/>
            <person name="Baek K."/>
        </authorList>
    </citation>
    <scope>NUCLEOTIDE SEQUENCE [LARGE SCALE GENOMIC DNA]</scope>
    <source>
        <strain evidence="2 3">IMCC9719</strain>
    </source>
</reference>
<dbReference type="NCBIfam" id="TIGR03696">
    <property type="entry name" value="Rhs_assc_core"/>
    <property type="match status" value="1"/>
</dbReference>
<dbReference type="Gene3D" id="3.40.1440.10">
    <property type="entry name" value="GIY-YIG endonuclease"/>
    <property type="match status" value="1"/>
</dbReference>
<dbReference type="AlphaFoldDB" id="A0A317CFF7"/>
<dbReference type="Proteomes" id="UP000245506">
    <property type="component" value="Unassembled WGS sequence"/>
</dbReference>
<dbReference type="RefSeq" id="WP_109823989.1">
    <property type="nucleotide sequence ID" value="NZ_QGKL01000036.1"/>
</dbReference>
<accession>A0A317CFF7</accession>
<evidence type="ECO:0000313" key="2">
    <source>
        <dbReference type="EMBL" id="PWQ95050.1"/>
    </source>
</evidence>
<feature type="domain" description="GIY-YIG" evidence="1">
    <location>
        <begin position="289"/>
        <end position="368"/>
    </location>
</feature>
<dbReference type="InterPro" id="IPR050708">
    <property type="entry name" value="T6SS_VgrG/RHS"/>
</dbReference>
<comment type="caution">
    <text evidence="2">The sequence shown here is derived from an EMBL/GenBank/DDBJ whole genome shotgun (WGS) entry which is preliminary data.</text>
</comment>
<dbReference type="InterPro" id="IPR035901">
    <property type="entry name" value="GIY-YIG_endonuc_sf"/>
</dbReference>
<dbReference type="InterPro" id="IPR022385">
    <property type="entry name" value="Rhs_assc_core"/>
</dbReference>
<dbReference type="PROSITE" id="PS50164">
    <property type="entry name" value="GIY_YIG"/>
    <property type="match status" value="1"/>
</dbReference>
<organism evidence="2 3">
    <name type="scientific">Leucothrix arctica</name>
    <dbReference type="NCBI Taxonomy" id="1481894"/>
    <lineage>
        <taxon>Bacteria</taxon>
        <taxon>Pseudomonadati</taxon>
        <taxon>Pseudomonadota</taxon>
        <taxon>Gammaproteobacteria</taxon>
        <taxon>Thiotrichales</taxon>
        <taxon>Thiotrichaceae</taxon>
        <taxon>Leucothrix</taxon>
    </lineage>
</organism>
<dbReference type="PANTHER" id="PTHR32305">
    <property type="match status" value="1"/>
</dbReference>
<dbReference type="InterPro" id="IPR000305">
    <property type="entry name" value="GIY-YIG_endonuc"/>
</dbReference>
<dbReference type="PANTHER" id="PTHR32305:SF15">
    <property type="entry name" value="PROTEIN RHSA-RELATED"/>
    <property type="match status" value="1"/>
</dbReference>
<proteinExistence type="predicted"/>
<keyword evidence="3" id="KW-1185">Reference proteome</keyword>
<evidence type="ECO:0000259" key="1">
    <source>
        <dbReference type="PROSITE" id="PS50164"/>
    </source>
</evidence>
<dbReference type="OrthoDB" id="5620365at2"/>
<dbReference type="Pfam" id="PF01541">
    <property type="entry name" value="GIY-YIG"/>
    <property type="match status" value="1"/>
</dbReference>
<dbReference type="CDD" id="cd00719">
    <property type="entry name" value="GIY-YIG_SF"/>
    <property type="match status" value="1"/>
</dbReference>
<gene>
    <name evidence="2" type="ORF">DKT75_13600</name>
</gene>
<evidence type="ECO:0000313" key="3">
    <source>
        <dbReference type="Proteomes" id="UP000245506"/>
    </source>
</evidence>
<sequence length="397" mass="44267">MGNRISQTENGITTSYTYNANDHLLESNDGIVITSYQYDANGNTTQQNQGLAVTAYEYSQDNRMIRATSSTDTLDYSYNASGIRQSKTQNGITTNYLVDQNRPYAQVITELDNTGTPETFYTYGDDLVSQIRGSQSHYYLYDGLGSTRGLSDQSGAVTDSYVYKAFGELVSQLGATENSYQFAGEQFDGELDQYYLRARYYDQGAGRFTQQDTWMGRSHDPITLNKYLYANSNSVLYLDPSGYSANLAGVSAASSIQGTIVSTAHRTVIKHVFKSAGCDLAIGLAEKSITYGIYVLFDAASGRYYVGQAGNINTRYKQHLKEAERKAISAWKANSKIVARFFVGGGKDALDKIEQLVINYFEDAGHNLHNDRRVIGDSKDREKLRKEFRLLKKTLCK</sequence>
<dbReference type="SUPFAM" id="SSF82771">
    <property type="entry name" value="GIY-YIG endonuclease"/>
    <property type="match status" value="1"/>
</dbReference>
<dbReference type="Gene3D" id="2.180.10.10">
    <property type="entry name" value="RHS repeat-associated core"/>
    <property type="match status" value="1"/>
</dbReference>